<proteinExistence type="predicted"/>
<evidence type="ECO:0000313" key="3">
    <source>
        <dbReference type="Proteomes" id="UP000298652"/>
    </source>
</evidence>
<dbReference type="Proteomes" id="UP000298652">
    <property type="component" value="Chromosome 2"/>
</dbReference>
<organism evidence="2 3">
    <name type="scientific">Setaria viridis</name>
    <name type="common">Green bristlegrass</name>
    <name type="synonym">Setaria italica subsp. viridis</name>
    <dbReference type="NCBI Taxonomy" id="4556"/>
    <lineage>
        <taxon>Eukaryota</taxon>
        <taxon>Viridiplantae</taxon>
        <taxon>Streptophyta</taxon>
        <taxon>Embryophyta</taxon>
        <taxon>Tracheophyta</taxon>
        <taxon>Spermatophyta</taxon>
        <taxon>Magnoliopsida</taxon>
        <taxon>Liliopsida</taxon>
        <taxon>Poales</taxon>
        <taxon>Poaceae</taxon>
        <taxon>PACMAD clade</taxon>
        <taxon>Panicoideae</taxon>
        <taxon>Panicodae</taxon>
        <taxon>Paniceae</taxon>
        <taxon>Cenchrinae</taxon>
        <taxon>Setaria</taxon>
    </lineage>
</organism>
<feature type="compositionally biased region" description="Basic residues" evidence="1">
    <location>
        <begin position="125"/>
        <end position="140"/>
    </location>
</feature>
<protein>
    <submittedName>
        <fullName evidence="2">Uncharacterized protein</fullName>
    </submittedName>
</protein>
<dbReference type="EMBL" id="CM016553">
    <property type="protein sequence ID" value="TKW32327.1"/>
    <property type="molecule type" value="Genomic_DNA"/>
</dbReference>
<reference evidence="2" key="1">
    <citation type="submission" date="2019-03" db="EMBL/GenBank/DDBJ databases">
        <title>WGS assembly of Setaria viridis.</title>
        <authorList>
            <person name="Huang P."/>
            <person name="Jenkins J."/>
            <person name="Grimwood J."/>
            <person name="Barry K."/>
            <person name="Healey A."/>
            <person name="Mamidi S."/>
            <person name="Sreedasyam A."/>
            <person name="Shu S."/>
            <person name="Feldman M."/>
            <person name="Wu J."/>
            <person name="Yu Y."/>
            <person name="Chen C."/>
            <person name="Johnson J."/>
            <person name="Rokhsar D."/>
            <person name="Baxter I."/>
            <person name="Schmutz J."/>
            <person name="Brutnell T."/>
            <person name="Kellogg E."/>
        </authorList>
    </citation>
    <scope>NUCLEOTIDE SEQUENCE [LARGE SCALE GENOMIC DNA]</scope>
</reference>
<feature type="compositionally biased region" description="Basic and acidic residues" evidence="1">
    <location>
        <begin position="70"/>
        <end position="94"/>
    </location>
</feature>
<dbReference type="Gramene" id="TKW32327">
    <property type="protein sequence ID" value="TKW32327"/>
    <property type="gene ID" value="SEVIR_2G161500v2"/>
</dbReference>
<sequence>MTDGGPSRRRPWRGRLGPPLGKLAVGAGAPCLGRRHPVPLGRRRAAVGRGPSRFAPPACTPVLAQGGRRGARELEGERGEEAGQSRHLGRETKSRWKRPRWGRQKKKRGQPPIVGRGKAPAQLAARHKKERGAGARKIRGRSSVVGQGEELAQQARAMKRKRESGGPFFFQREMNRAAQEKIKERKEWAGTWLKRRGLS</sequence>
<gene>
    <name evidence="2" type="ORF">SEVIR_2G161500v2</name>
</gene>
<name>A0A4U6W4B8_SETVI</name>
<feature type="region of interest" description="Disordered" evidence="1">
    <location>
        <begin position="1"/>
        <end position="152"/>
    </location>
</feature>
<accession>A0A4U6W4B8</accession>
<feature type="compositionally biased region" description="Basic residues" evidence="1">
    <location>
        <begin position="33"/>
        <end position="46"/>
    </location>
</feature>
<feature type="compositionally biased region" description="Basic residues" evidence="1">
    <location>
        <begin position="95"/>
        <end position="109"/>
    </location>
</feature>
<evidence type="ECO:0000313" key="2">
    <source>
        <dbReference type="EMBL" id="TKW32327.1"/>
    </source>
</evidence>
<dbReference type="AlphaFoldDB" id="A0A4U6W4B8"/>
<keyword evidence="3" id="KW-1185">Reference proteome</keyword>
<evidence type="ECO:0000256" key="1">
    <source>
        <dbReference type="SAM" id="MobiDB-lite"/>
    </source>
</evidence>